<dbReference type="KEGG" id="dwd:DSCW_34900"/>
<keyword evidence="2" id="KW-1185">Reference proteome</keyword>
<evidence type="ECO:0000313" key="1">
    <source>
        <dbReference type="EMBL" id="BBO76073.1"/>
    </source>
</evidence>
<dbReference type="InterPro" id="IPR008930">
    <property type="entry name" value="Terpenoid_cyclase/PrenylTrfase"/>
</dbReference>
<name>A0A5K7Z884_9BACT</name>
<dbReference type="Gene3D" id="1.50.10.20">
    <property type="match status" value="1"/>
</dbReference>
<reference evidence="1 2" key="1">
    <citation type="submission" date="2019-11" db="EMBL/GenBank/DDBJ databases">
        <title>Comparative genomics of hydrocarbon-degrading Desulfosarcina strains.</title>
        <authorList>
            <person name="Watanabe M."/>
            <person name="Kojima H."/>
            <person name="Fukui M."/>
        </authorList>
    </citation>
    <scope>NUCLEOTIDE SEQUENCE [LARGE SCALE GENOMIC DNA]</scope>
    <source>
        <strain evidence="1 2">PP31</strain>
    </source>
</reference>
<dbReference type="EMBL" id="AP021875">
    <property type="protein sequence ID" value="BBO76073.1"/>
    <property type="molecule type" value="Genomic_DNA"/>
</dbReference>
<gene>
    <name evidence="1" type="ORF">DSCW_34900</name>
</gene>
<sequence length="269" mass="29913">MNPVRLPHWPYKIFRSSPTPPGLYARQKWLDEASTAEWQADFTACVTHLRQGQSADGLWAGSALETIHRLFGLHLTQREPDPLTDKGLDALLQMATNDRWSDGRRIISPDRLRGLPFAAAERASVILPATLFLAAIFGRAADPNVLKLYDKMAVGLTTEPLAGHPPTALNNRLRALVVQPDYAAHPATASLAAWMAGRQTPQGDWGAEMPFYQALNALAHLDVPAAERQVEQAFKLLVQNQNTDGSWGRQDRQWCTFLAVHALRNKVWI</sequence>
<evidence type="ECO:0008006" key="3">
    <source>
        <dbReference type="Google" id="ProtNLM"/>
    </source>
</evidence>
<proteinExistence type="predicted"/>
<accession>A0A5K7Z884</accession>
<dbReference type="AlphaFoldDB" id="A0A5K7Z884"/>
<evidence type="ECO:0000313" key="2">
    <source>
        <dbReference type="Proteomes" id="UP000427769"/>
    </source>
</evidence>
<protein>
    <recommendedName>
        <fullName evidence="3">Squalene cyclase C-terminal domain-containing protein</fullName>
    </recommendedName>
</protein>
<organism evidence="1 2">
    <name type="scientific">Desulfosarcina widdelii</name>
    <dbReference type="NCBI Taxonomy" id="947919"/>
    <lineage>
        <taxon>Bacteria</taxon>
        <taxon>Pseudomonadati</taxon>
        <taxon>Thermodesulfobacteriota</taxon>
        <taxon>Desulfobacteria</taxon>
        <taxon>Desulfobacterales</taxon>
        <taxon>Desulfosarcinaceae</taxon>
        <taxon>Desulfosarcina</taxon>
    </lineage>
</organism>
<dbReference type="SUPFAM" id="SSF48239">
    <property type="entry name" value="Terpenoid cyclases/Protein prenyltransferases"/>
    <property type="match status" value="1"/>
</dbReference>
<dbReference type="OrthoDB" id="5513669at2"/>
<dbReference type="RefSeq" id="WP_155304930.1">
    <property type="nucleotide sequence ID" value="NZ_AP021875.1"/>
</dbReference>
<dbReference type="Proteomes" id="UP000427769">
    <property type="component" value="Chromosome"/>
</dbReference>